<dbReference type="EMBL" id="CP135130">
    <property type="protein sequence ID" value="WNP37331.1"/>
    <property type="molecule type" value="Genomic_DNA"/>
</dbReference>
<evidence type="ECO:0000313" key="5">
    <source>
        <dbReference type="EMBL" id="WNP39423.1"/>
    </source>
</evidence>
<evidence type="ECO:0000313" key="3">
    <source>
        <dbReference type="EMBL" id="WNL31181.1"/>
    </source>
</evidence>
<name>A0AA96DLJ5_9BACT</name>
<dbReference type="EMBL" id="CP134855">
    <property type="protein sequence ID" value="WNL31181.1"/>
    <property type="molecule type" value="Genomic_DNA"/>
</dbReference>
<dbReference type="EMBL" id="CP134853">
    <property type="protein sequence ID" value="WNL28024.1"/>
    <property type="molecule type" value="Genomic_DNA"/>
</dbReference>
<feature type="transmembrane region" description="Helical" evidence="1">
    <location>
        <begin position="6"/>
        <end position="30"/>
    </location>
</feature>
<protein>
    <submittedName>
        <fullName evidence="3">Uncharacterized protein</fullName>
    </submittedName>
</protein>
<reference evidence="3" key="1">
    <citation type="submission" date="2023-09" db="EMBL/GenBank/DDBJ databases">
        <title>Arcobacter tbilisiensis sp. nov. isolated from chicken meat in Tbilisi, Georgia.</title>
        <authorList>
            <person name="Matthias R."/>
            <person name="Zautner A.E."/>
        </authorList>
    </citation>
    <scope>NUCLEOTIDE SEQUENCE</scope>
    <source>
        <strain evidence="4">LEO 101</strain>
        <strain evidence="2">LEO 49</strain>
        <strain evidence="5">LEO 50</strain>
        <strain evidence="3">LEO 53</strain>
    </source>
</reference>
<evidence type="ECO:0000256" key="1">
    <source>
        <dbReference type="SAM" id="Phobius"/>
    </source>
</evidence>
<dbReference type="EMBL" id="CP135131">
    <property type="protein sequence ID" value="WNP39423.1"/>
    <property type="molecule type" value="Genomic_DNA"/>
</dbReference>
<accession>A0AA96DLJ5</accession>
<dbReference type="AlphaFoldDB" id="A0AA96DLJ5"/>
<sequence>MKDFLIDLFFITGAVAFIGLAILIIIYFYMFMKEFLSYKKWFASRIIDNALDSRLKNLKKENLEKWFEHIREKHERLNK</sequence>
<organism evidence="3">
    <name type="scientific">Arcobacter sp. AZ-2023</name>
    <dbReference type="NCBI Taxonomy" id="3074453"/>
    <lineage>
        <taxon>Bacteria</taxon>
        <taxon>Pseudomonadati</taxon>
        <taxon>Campylobacterota</taxon>
        <taxon>Epsilonproteobacteria</taxon>
        <taxon>Campylobacterales</taxon>
        <taxon>Arcobacteraceae</taxon>
        <taxon>Arcobacter</taxon>
    </lineage>
</organism>
<evidence type="ECO:0000313" key="4">
    <source>
        <dbReference type="EMBL" id="WNP37331.1"/>
    </source>
</evidence>
<keyword evidence="1" id="KW-1133">Transmembrane helix</keyword>
<gene>
    <name evidence="4" type="ORF">RJG58_06735</name>
    <name evidence="5" type="ORF">RMP69_06735</name>
    <name evidence="2" type="ORF">RMQ65_01360</name>
    <name evidence="3" type="ORF">RMQ67_06735</name>
</gene>
<keyword evidence="1" id="KW-0472">Membrane</keyword>
<keyword evidence="1" id="KW-0812">Transmembrane</keyword>
<proteinExistence type="predicted"/>
<evidence type="ECO:0000313" key="2">
    <source>
        <dbReference type="EMBL" id="WNL28024.1"/>
    </source>
</evidence>